<proteinExistence type="predicted"/>
<gene>
    <name evidence="1" type="ORF">MILVUS5_LOCUS34865</name>
</gene>
<evidence type="ECO:0000313" key="2">
    <source>
        <dbReference type="Proteomes" id="UP001177021"/>
    </source>
</evidence>
<keyword evidence="2" id="KW-1185">Reference proteome</keyword>
<protein>
    <submittedName>
        <fullName evidence="1">Uncharacterized protein</fullName>
    </submittedName>
</protein>
<dbReference type="EMBL" id="CASHSV030000615">
    <property type="protein sequence ID" value="CAJ2670899.1"/>
    <property type="molecule type" value="Genomic_DNA"/>
</dbReference>
<evidence type="ECO:0000313" key="1">
    <source>
        <dbReference type="EMBL" id="CAJ2670899.1"/>
    </source>
</evidence>
<accession>A0ACB0LR53</accession>
<dbReference type="Proteomes" id="UP001177021">
    <property type="component" value="Unassembled WGS sequence"/>
</dbReference>
<reference evidence="1" key="1">
    <citation type="submission" date="2023-10" db="EMBL/GenBank/DDBJ databases">
        <authorList>
            <person name="Rodriguez Cubillos JULIANA M."/>
            <person name="De Vega J."/>
        </authorList>
    </citation>
    <scope>NUCLEOTIDE SEQUENCE</scope>
</reference>
<organism evidence="1 2">
    <name type="scientific">Trifolium pratense</name>
    <name type="common">Red clover</name>
    <dbReference type="NCBI Taxonomy" id="57577"/>
    <lineage>
        <taxon>Eukaryota</taxon>
        <taxon>Viridiplantae</taxon>
        <taxon>Streptophyta</taxon>
        <taxon>Embryophyta</taxon>
        <taxon>Tracheophyta</taxon>
        <taxon>Spermatophyta</taxon>
        <taxon>Magnoliopsida</taxon>
        <taxon>eudicotyledons</taxon>
        <taxon>Gunneridae</taxon>
        <taxon>Pentapetalae</taxon>
        <taxon>rosids</taxon>
        <taxon>fabids</taxon>
        <taxon>Fabales</taxon>
        <taxon>Fabaceae</taxon>
        <taxon>Papilionoideae</taxon>
        <taxon>50 kb inversion clade</taxon>
        <taxon>NPAAA clade</taxon>
        <taxon>Hologalegina</taxon>
        <taxon>IRL clade</taxon>
        <taxon>Trifolieae</taxon>
        <taxon>Trifolium</taxon>
    </lineage>
</organism>
<name>A0ACB0LR53_TRIPR</name>
<sequence>MVFKHISENLIQCNHVVGLKLLFSSKLLSATIIANQTYTLITVKYVFSFVLVVLYLIFCWGECVSGSHHLRWF</sequence>
<comment type="caution">
    <text evidence="1">The sequence shown here is derived from an EMBL/GenBank/DDBJ whole genome shotgun (WGS) entry which is preliminary data.</text>
</comment>